<reference evidence="2 3" key="2">
    <citation type="journal article" date="2013" name="Plant Cell Physiol.">
        <title>Rice Annotation Project Database (RAP-DB): an integrative and interactive database for rice genomics.</title>
        <authorList>
            <person name="Sakai H."/>
            <person name="Lee S.S."/>
            <person name="Tanaka T."/>
            <person name="Numa H."/>
            <person name="Kim J."/>
            <person name="Kawahara Y."/>
            <person name="Wakimoto H."/>
            <person name="Yang C.C."/>
            <person name="Iwamoto M."/>
            <person name="Abe T."/>
            <person name="Yamada Y."/>
            <person name="Muto A."/>
            <person name="Inokuchi H."/>
            <person name="Ikemura T."/>
            <person name="Matsumoto T."/>
            <person name="Sasaki T."/>
            <person name="Itoh T."/>
        </authorList>
    </citation>
    <scope>NUCLEOTIDE SEQUENCE [LARGE SCALE GENOMIC DNA]</scope>
    <source>
        <strain evidence="3">cv. Nipponbare</strain>
    </source>
</reference>
<evidence type="ECO:0000313" key="3">
    <source>
        <dbReference type="Proteomes" id="UP000059680"/>
    </source>
</evidence>
<gene>
    <name evidence="2" type="ordered locus">Os03g0663750</name>
    <name evidence="2" type="ORF">OSNPB_030663750</name>
</gene>
<feature type="transmembrane region" description="Helical" evidence="1">
    <location>
        <begin position="132"/>
        <end position="154"/>
    </location>
</feature>
<keyword evidence="1" id="KW-0812">Transmembrane</keyword>
<feature type="non-terminal residue" evidence="2">
    <location>
        <position position="1"/>
    </location>
</feature>
<reference evidence="3" key="1">
    <citation type="journal article" date="2005" name="Nature">
        <title>The map-based sequence of the rice genome.</title>
        <authorList>
            <consortium name="International rice genome sequencing project (IRGSP)"/>
            <person name="Matsumoto T."/>
            <person name="Wu J."/>
            <person name="Kanamori H."/>
            <person name="Katayose Y."/>
            <person name="Fujisawa M."/>
            <person name="Namiki N."/>
            <person name="Mizuno H."/>
            <person name="Yamamoto K."/>
            <person name="Antonio B.A."/>
            <person name="Baba T."/>
            <person name="Sakata K."/>
            <person name="Nagamura Y."/>
            <person name="Aoki H."/>
            <person name="Arikawa K."/>
            <person name="Arita K."/>
            <person name="Bito T."/>
            <person name="Chiden Y."/>
            <person name="Fujitsuka N."/>
            <person name="Fukunaka R."/>
            <person name="Hamada M."/>
            <person name="Harada C."/>
            <person name="Hayashi A."/>
            <person name="Hijishita S."/>
            <person name="Honda M."/>
            <person name="Hosokawa S."/>
            <person name="Ichikawa Y."/>
            <person name="Idonuma A."/>
            <person name="Iijima M."/>
            <person name="Ikeda M."/>
            <person name="Ikeno M."/>
            <person name="Ito K."/>
            <person name="Ito S."/>
            <person name="Ito T."/>
            <person name="Ito Y."/>
            <person name="Ito Y."/>
            <person name="Iwabuchi A."/>
            <person name="Kamiya K."/>
            <person name="Karasawa W."/>
            <person name="Kurita K."/>
            <person name="Katagiri S."/>
            <person name="Kikuta A."/>
            <person name="Kobayashi H."/>
            <person name="Kobayashi N."/>
            <person name="Machita K."/>
            <person name="Maehara T."/>
            <person name="Masukawa M."/>
            <person name="Mizubayashi T."/>
            <person name="Mukai Y."/>
            <person name="Nagasaki H."/>
            <person name="Nagata Y."/>
            <person name="Naito S."/>
            <person name="Nakashima M."/>
            <person name="Nakama Y."/>
            <person name="Nakamichi Y."/>
            <person name="Nakamura M."/>
            <person name="Meguro A."/>
            <person name="Negishi M."/>
            <person name="Ohta I."/>
            <person name="Ohta T."/>
            <person name="Okamoto M."/>
            <person name="Ono N."/>
            <person name="Saji S."/>
            <person name="Sakaguchi M."/>
            <person name="Sakai K."/>
            <person name="Shibata M."/>
            <person name="Shimokawa T."/>
            <person name="Song J."/>
            <person name="Takazaki Y."/>
            <person name="Terasawa K."/>
            <person name="Tsugane M."/>
            <person name="Tsuji K."/>
            <person name="Ueda S."/>
            <person name="Waki K."/>
            <person name="Yamagata H."/>
            <person name="Yamamoto M."/>
            <person name="Yamamoto S."/>
            <person name="Yamane H."/>
            <person name="Yoshiki S."/>
            <person name="Yoshihara R."/>
            <person name="Yukawa K."/>
            <person name="Zhong H."/>
            <person name="Yano M."/>
            <person name="Yuan Q."/>
            <person name="Ouyang S."/>
            <person name="Liu J."/>
            <person name="Jones K.M."/>
            <person name="Gansberger K."/>
            <person name="Moffat K."/>
            <person name="Hill J."/>
            <person name="Bera J."/>
            <person name="Fadrosh D."/>
            <person name="Jin S."/>
            <person name="Johri S."/>
            <person name="Kim M."/>
            <person name="Overton L."/>
            <person name="Reardon M."/>
            <person name="Tsitrin T."/>
            <person name="Vuong H."/>
            <person name="Weaver B."/>
            <person name="Ciecko A."/>
            <person name="Tallon L."/>
            <person name="Jackson J."/>
            <person name="Pai G."/>
            <person name="Aken S.V."/>
            <person name="Utterback T."/>
            <person name="Reidmuller S."/>
            <person name="Feldblyum T."/>
            <person name="Hsiao J."/>
            <person name="Zismann V."/>
            <person name="Iobst S."/>
            <person name="de Vazeille A.R."/>
            <person name="Buell C.R."/>
            <person name="Ying K."/>
            <person name="Li Y."/>
            <person name="Lu T."/>
            <person name="Huang Y."/>
            <person name="Zhao Q."/>
            <person name="Feng Q."/>
            <person name="Zhang L."/>
            <person name="Zhu J."/>
            <person name="Weng Q."/>
            <person name="Mu J."/>
            <person name="Lu Y."/>
            <person name="Fan D."/>
            <person name="Liu Y."/>
            <person name="Guan J."/>
            <person name="Zhang Y."/>
            <person name="Yu S."/>
            <person name="Liu X."/>
            <person name="Zhang Y."/>
            <person name="Hong G."/>
            <person name="Han B."/>
            <person name="Choisne N."/>
            <person name="Demange N."/>
            <person name="Orjeda G."/>
            <person name="Samain S."/>
            <person name="Cattolico L."/>
            <person name="Pelletier E."/>
            <person name="Couloux A."/>
            <person name="Segurens B."/>
            <person name="Wincker P."/>
            <person name="D'Hont A."/>
            <person name="Scarpelli C."/>
            <person name="Weissenbach J."/>
            <person name="Salanoubat M."/>
            <person name="Quetier F."/>
            <person name="Yu Y."/>
            <person name="Kim H.R."/>
            <person name="Rambo T."/>
            <person name="Currie J."/>
            <person name="Collura K."/>
            <person name="Luo M."/>
            <person name="Yang T."/>
            <person name="Ammiraju J.S.S."/>
            <person name="Engler F."/>
            <person name="Soderlund C."/>
            <person name="Wing R.A."/>
            <person name="Palmer L.E."/>
            <person name="de la Bastide M."/>
            <person name="Spiegel L."/>
            <person name="Nascimento L."/>
            <person name="Zutavern T."/>
            <person name="O'Shaughnessy A."/>
            <person name="Dike S."/>
            <person name="Dedhia N."/>
            <person name="Preston R."/>
            <person name="Balija V."/>
            <person name="McCombie W.R."/>
            <person name="Chow T."/>
            <person name="Chen H."/>
            <person name="Chung M."/>
            <person name="Chen C."/>
            <person name="Shaw J."/>
            <person name="Wu H."/>
            <person name="Hsiao K."/>
            <person name="Chao Y."/>
            <person name="Chu M."/>
            <person name="Cheng C."/>
            <person name="Hour A."/>
            <person name="Lee P."/>
            <person name="Lin S."/>
            <person name="Lin Y."/>
            <person name="Liou J."/>
            <person name="Liu S."/>
            <person name="Hsing Y."/>
            <person name="Raghuvanshi S."/>
            <person name="Mohanty A."/>
            <person name="Bharti A.K."/>
            <person name="Gaur A."/>
            <person name="Gupta V."/>
            <person name="Kumar D."/>
            <person name="Ravi V."/>
            <person name="Vij S."/>
            <person name="Kapur A."/>
            <person name="Khurana P."/>
            <person name="Khurana P."/>
            <person name="Khurana J.P."/>
            <person name="Tyagi A.K."/>
            <person name="Gaikwad K."/>
            <person name="Singh A."/>
            <person name="Dalal V."/>
            <person name="Srivastava S."/>
            <person name="Dixit A."/>
            <person name="Pal A.K."/>
            <person name="Ghazi I.A."/>
            <person name="Yadav M."/>
            <person name="Pandit A."/>
            <person name="Bhargava A."/>
            <person name="Sureshbabu K."/>
            <person name="Batra K."/>
            <person name="Sharma T.R."/>
            <person name="Mohapatra T."/>
            <person name="Singh N.K."/>
            <person name="Messing J."/>
            <person name="Nelson A.B."/>
            <person name="Fuks G."/>
            <person name="Kavchok S."/>
            <person name="Keizer G."/>
            <person name="Linton E."/>
            <person name="Llaca V."/>
            <person name="Song R."/>
            <person name="Tanyolac B."/>
            <person name="Young S."/>
            <person name="Ho-Il K."/>
            <person name="Hahn J.H."/>
            <person name="Sangsakoo G."/>
            <person name="Vanavichit A."/>
            <person name="de Mattos Luiz.A.T."/>
            <person name="Zimmer P.D."/>
            <person name="Malone G."/>
            <person name="Dellagostin O."/>
            <person name="de Oliveira A.C."/>
            <person name="Bevan M."/>
            <person name="Bancroft I."/>
            <person name="Minx P."/>
            <person name="Cordum H."/>
            <person name="Wilson R."/>
            <person name="Cheng Z."/>
            <person name="Jin W."/>
            <person name="Jiang J."/>
            <person name="Leong S.A."/>
            <person name="Iwama H."/>
            <person name="Gojobori T."/>
            <person name="Itoh T."/>
            <person name="Niimura Y."/>
            <person name="Fujii Y."/>
            <person name="Habara T."/>
            <person name="Sakai H."/>
            <person name="Sato Y."/>
            <person name="Wilson G."/>
            <person name="Kumar K."/>
            <person name="McCouch S."/>
            <person name="Juretic N."/>
            <person name="Hoen D."/>
            <person name="Wright S."/>
            <person name="Bruskiewich R."/>
            <person name="Bureau T."/>
            <person name="Miyao A."/>
            <person name="Hirochika H."/>
            <person name="Nishikawa T."/>
            <person name="Kadowaki K."/>
            <person name="Sugiura M."/>
            <person name="Burr B."/>
            <person name="Sasaki T."/>
        </authorList>
    </citation>
    <scope>NUCLEOTIDE SEQUENCE [LARGE SCALE GENOMIC DNA]</scope>
    <source>
        <strain evidence="3">cv. Nipponbare</strain>
    </source>
</reference>
<keyword evidence="1" id="KW-0472">Membrane</keyword>
<dbReference type="Proteomes" id="UP000059680">
    <property type="component" value="Chromosome 3"/>
</dbReference>
<proteinExistence type="predicted"/>
<dbReference type="InParanoid" id="A0A0N7KHS3"/>
<dbReference type="Gramene" id="Os03t0663750-00">
    <property type="protein sequence ID" value="Os03t0663750-00"/>
    <property type="gene ID" value="Os03g0663750"/>
</dbReference>
<organism evidence="2 3">
    <name type="scientific">Oryza sativa subsp. japonica</name>
    <name type="common">Rice</name>
    <dbReference type="NCBI Taxonomy" id="39947"/>
    <lineage>
        <taxon>Eukaryota</taxon>
        <taxon>Viridiplantae</taxon>
        <taxon>Streptophyta</taxon>
        <taxon>Embryophyta</taxon>
        <taxon>Tracheophyta</taxon>
        <taxon>Spermatophyta</taxon>
        <taxon>Magnoliopsida</taxon>
        <taxon>Liliopsida</taxon>
        <taxon>Poales</taxon>
        <taxon>Poaceae</taxon>
        <taxon>BOP clade</taxon>
        <taxon>Oryzoideae</taxon>
        <taxon>Oryzeae</taxon>
        <taxon>Oryzinae</taxon>
        <taxon>Oryza</taxon>
        <taxon>Oryza sativa</taxon>
    </lineage>
</organism>
<dbReference type="EMBL" id="AP014959">
    <property type="protein sequence ID" value="BAS85617.1"/>
    <property type="molecule type" value="Genomic_DNA"/>
</dbReference>
<evidence type="ECO:0000256" key="1">
    <source>
        <dbReference type="SAM" id="Phobius"/>
    </source>
</evidence>
<keyword evidence="1" id="KW-1133">Transmembrane helix</keyword>
<reference evidence="2 3" key="3">
    <citation type="journal article" date="2013" name="Rice">
        <title>Improvement of the Oryza sativa Nipponbare reference genome using next generation sequence and optical map data.</title>
        <authorList>
            <person name="Kawahara Y."/>
            <person name="de la Bastide M."/>
            <person name="Hamilton J.P."/>
            <person name="Kanamori H."/>
            <person name="McCombie W.R."/>
            <person name="Ouyang S."/>
            <person name="Schwartz D.C."/>
            <person name="Tanaka T."/>
            <person name="Wu J."/>
            <person name="Zhou S."/>
            <person name="Childs K.L."/>
            <person name="Davidson R.M."/>
            <person name="Lin H."/>
            <person name="Quesada-Ocampo L."/>
            <person name="Vaillancourt B."/>
            <person name="Sakai H."/>
            <person name="Lee S.S."/>
            <person name="Kim J."/>
            <person name="Numa H."/>
            <person name="Itoh T."/>
            <person name="Buell C.R."/>
            <person name="Matsumoto T."/>
        </authorList>
    </citation>
    <scope>NUCLEOTIDE SEQUENCE [LARGE SCALE GENOMIC DNA]</scope>
    <source>
        <strain evidence="3">cv. Nipponbare</strain>
    </source>
</reference>
<evidence type="ECO:0000313" key="2">
    <source>
        <dbReference type="EMBL" id="BAS85617.1"/>
    </source>
</evidence>
<name>A0A0N7KHS3_ORYSJ</name>
<sequence>ASHRSGCHPQERLHRLVAAPTVAAAAAAVFVLRFLAAAAALLRAGEERGLLLRVEQLVHLPRARRERQLLGLRVQLLQHAVHPGEVHPLVVVGVDVEADDLEGAVAGRRHHDRVAGGDDEHRAARQPRTDRLVPLADLFFLFLLLPLLLLLLLLFLLTPLALAALAPALLALAAAAAARQVRAHDLGLPLAVQDVGDLDRPGVVERRQTHRGDVDDGDADVVLGEVVEAAGVGLVEAAVAVGEPGPLLQDVEGAARRLAERRQRPVRAVAALRRVAPQLPHLLLRRADDHPLNDSGFLPPGAKKNCNID</sequence>
<dbReference type="PaxDb" id="39947-A0A0N7KHS3"/>
<accession>A0A0N7KHS3</accession>
<feature type="transmembrane region" description="Helical" evidence="1">
    <location>
        <begin position="22"/>
        <end position="42"/>
    </location>
</feature>
<protein>
    <submittedName>
        <fullName evidence="2">Os03g0663750 protein</fullName>
    </submittedName>
</protein>
<keyword evidence="3" id="KW-1185">Reference proteome</keyword>
<dbReference type="AlphaFoldDB" id="A0A0N7KHS3"/>